<keyword evidence="4 9" id="KW-0732">Signal</keyword>
<dbReference type="Proteomes" id="UP000799766">
    <property type="component" value="Unassembled WGS sequence"/>
</dbReference>
<dbReference type="GO" id="GO:0031505">
    <property type="term" value="P:fungal-type cell wall organization"/>
    <property type="evidence" value="ECO:0007669"/>
    <property type="project" value="TreeGrafter"/>
</dbReference>
<accession>A0A6A6P6Y7</accession>
<evidence type="ECO:0000256" key="2">
    <source>
        <dbReference type="ARBA" id="ARBA00007528"/>
    </source>
</evidence>
<dbReference type="OrthoDB" id="421038at2759"/>
<evidence type="ECO:0000256" key="1">
    <source>
        <dbReference type="ARBA" id="ARBA00004609"/>
    </source>
</evidence>
<feature type="signal peptide" evidence="9">
    <location>
        <begin position="1"/>
        <end position="21"/>
    </location>
</feature>
<evidence type="ECO:0000256" key="3">
    <source>
        <dbReference type="ARBA" id="ARBA00022622"/>
    </source>
</evidence>
<keyword evidence="10" id="KW-0812">Transmembrane</keyword>
<dbReference type="PANTHER" id="PTHR31468:SF2">
    <property type="entry name" value="1,3-BETA-GLUCANOSYLTRANSFERASE GAS1"/>
    <property type="match status" value="1"/>
</dbReference>
<dbReference type="SUPFAM" id="SSF51445">
    <property type="entry name" value="(Trans)glycosidases"/>
    <property type="match status" value="1"/>
</dbReference>
<evidence type="ECO:0000256" key="5">
    <source>
        <dbReference type="ARBA" id="ARBA00023136"/>
    </source>
</evidence>
<evidence type="ECO:0000256" key="9">
    <source>
        <dbReference type="RuleBase" id="RU361209"/>
    </source>
</evidence>
<dbReference type="AlphaFoldDB" id="A0A6A6P6Y7"/>
<dbReference type="PANTHER" id="PTHR31468">
    <property type="entry name" value="1,3-BETA-GLUCANOSYLTRANSFERASE GAS1"/>
    <property type="match status" value="1"/>
</dbReference>
<dbReference type="InterPro" id="IPR004886">
    <property type="entry name" value="Glucanosyltransferase"/>
</dbReference>
<dbReference type="InterPro" id="IPR012946">
    <property type="entry name" value="X8"/>
</dbReference>
<dbReference type="Gene3D" id="3.20.20.80">
    <property type="entry name" value="Glycosidases"/>
    <property type="match status" value="1"/>
</dbReference>
<keyword evidence="6" id="KW-1015">Disulfide bond</keyword>
<dbReference type="Pfam" id="PF07983">
    <property type="entry name" value="X8"/>
    <property type="match status" value="1"/>
</dbReference>
<evidence type="ECO:0000256" key="4">
    <source>
        <dbReference type="ARBA" id="ARBA00022729"/>
    </source>
</evidence>
<feature type="chain" id="PRO_5025711449" description="1,3-beta-glucanosyltransferase" evidence="9">
    <location>
        <begin position="22"/>
        <end position="538"/>
    </location>
</feature>
<name>A0A6A6P6Y7_9PEZI</name>
<evidence type="ECO:0000256" key="6">
    <source>
        <dbReference type="ARBA" id="ARBA00023157"/>
    </source>
</evidence>
<dbReference type="SMART" id="SM00768">
    <property type="entry name" value="X8"/>
    <property type="match status" value="1"/>
</dbReference>
<feature type="domain" description="X8" evidence="11">
    <location>
        <begin position="384"/>
        <end position="474"/>
    </location>
</feature>
<dbReference type="Gene3D" id="1.20.58.1040">
    <property type="match status" value="1"/>
</dbReference>
<keyword evidence="9 12" id="KW-0808">Transferase</keyword>
<evidence type="ECO:0000259" key="11">
    <source>
        <dbReference type="SMART" id="SM00768"/>
    </source>
</evidence>
<evidence type="ECO:0000313" key="13">
    <source>
        <dbReference type="Proteomes" id="UP000799766"/>
    </source>
</evidence>
<dbReference type="EC" id="2.4.1.-" evidence="9"/>
<keyword evidence="13" id="KW-1185">Reference proteome</keyword>
<keyword evidence="7" id="KW-0325">Glycoprotein</keyword>
<comment type="function">
    <text evidence="9">Splits internally a 1,3-beta-glucan molecule and transfers the newly generated reducing end (the donor) to the non-reducing end of another 1,3-beta-glucan molecule (the acceptor) forming a 1,3-beta linkage, resulting in the elongation of 1,3-beta-glucan chains in the cell wall.</text>
</comment>
<dbReference type="InterPro" id="IPR017853">
    <property type="entry name" value="GH"/>
</dbReference>
<comment type="subcellular location">
    <subcellularLocation>
        <location evidence="1 9">Cell membrane</location>
        <topology evidence="1 9">Lipid-anchor</topology>
        <topology evidence="1 9">GPI-anchor</topology>
    </subcellularLocation>
</comment>
<comment type="similarity">
    <text evidence="2 9">Belongs to the glycosyl hydrolase 72 family.</text>
</comment>
<evidence type="ECO:0000313" key="12">
    <source>
        <dbReference type="EMBL" id="KAF2459577.1"/>
    </source>
</evidence>
<dbReference type="GO" id="GO:0071970">
    <property type="term" value="P:fungal-type cell wall (1-&gt;3)-beta-D-glucan biosynthetic process"/>
    <property type="evidence" value="ECO:0007669"/>
    <property type="project" value="TreeGrafter"/>
</dbReference>
<dbReference type="GO" id="GO:0005886">
    <property type="term" value="C:plasma membrane"/>
    <property type="evidence" value="ECO:0007669"/>
    <property type="project" value="UniProtKB-SubCell"/>
</dbReference>
<evidence type="ECO:0000256" key="7">
    <source>
        <dbReference type="ARBA" id="ARBA00023180"/>
    </source>
</evidence>
<protein>
    <recommendedName>
        <fullName evidence="9">1,3-beta-glucanosyltransferase</fullName>
        <ecNumber evidence="9">2.4.1.-</ecNumber>
    </recommendedName>
</protein>
<reference evidence="12" key="1">
    <citation type="journal article" date="2020" name="Stud. Mycol.">
        <title>101 Dothideomycetes genomes: a test case for predicting lifestyles and emergence of pathogens.</title>
        <authorList>
            <person name="Haridas S."/>
            <person name="Albert R."/>
            <person name="Binder M."/>
            <person name="Bloem J."/>
            <person name="Labutti K."/>
            <person name="Salamov A."/>
            <person name="Andreopoulos B."/>
            <person name="Baker S."/>
            <person name="Barry K."/>
            <person name="Bills G."/>
            <person name="Bluhm B."/>
            <person name="Cannon C."/>
            <person name="Castanera R."/>
            <person name="Culley D."/>
            <person name="Daum C."/>
            <person name="Ezra D."/>
            <person name="Gonzalez J."/>
            <person name="Henrissat B."/>
            <person name="Kuo A."/>
            <person name="Liang C."/>
            <person name="Lipzen A."/>
            <person name="Lutzoni F."/>
            <person name="Magnuson J."/>
            <person name="Mondo S."/>
            <person name="Nolan M."/>
            <person name="Ohm R."/>
            <person name="Pangilinan J."/>
            <person name="Park H.-J."/>
            <person name="Ramirez L."/>
            <person name="Alfaro M."/>
            <person name="Sun H."/>
            <person name="Tritt A."/>
            <person name="Yoshinaga Y."/>
            <person name="Zwiers L.-H."/>
            <person name="Turgeon B."/>
            <person name="Goodwin S."/>
            <person name="Spatafora J."/>
            <person name="Crous P."/>
            <person name="Grigoriev I."/>
        </authorList>
    </citation>
    <scope>NUCLEOTIDE SEQUENCE</scope>
    <source>
        <strain evidence="12">ATCC 16933</strain>
    </source>
</reference>
<evidence type="ECO:0000256" key="10">
    <source>
        <dbReference type="SAM" id="Phobius"/>
    </source>
</evidence>
<keyword evidence="10" id="KW-1133">Transmembrane helix</keyword>
<dbReference type="FunFam" id="3.20.20.80:FF:000038">
    <property type="entry name" value="1,3-beta-glucanosyltransferase"/>
    <property type="match status" value="1"/>
</dbReference>
<sequence length="538" mass="57902">MKGALSAAFGAVALLASSVLAQTELDPIVIKGSKFFFKTNGTQFYMRGVAYQQEVGTNGTIGDDDSSDYSDPLADPAGCRRDIPLLQELRTNIIRVYAIDPEQDHSECMGMLADAGIYLIADLSQPKESINRDDPSWDDDLYTRYTSVVDSLANYTNVLGFFAGNEVPNQPNNTASSAFVKAAVRDTKAYIRQQGYREMGVGYATNDDAEIRENLADYFNCGTEDDSIDFWGYNIYSWCGDSSFSGSGYEDRTDEFESYSVPVFFAEYGCNEVQPREFTDVPVLYGPQMNDVWSGGIIYMYFQEENDFGLVRVDGDDVEKLDDFDNLSSQLADIDPTGVNMDDYNPTNTQLAACPTVDSDWGAASSPLPPQPNPELCQCMMRSLSCTVDSSVDEEDYGDLFGFVCGANEDYCAGIAHNGTTAEYGAYSMCNATEQLAFVFNQYASDQGGNSDACSFDGAGATQDAEDPSGTCEELMDQAGAAGTGTVTSAPTNGGSAPGATSSGASSALTIPTFNAGFLYIALYAFGAVFVGAGMIFL</sequence>
<dbReference type="EMBL" id="MU001675">
    <property type="protein sequence ID" value="KAF2459577.1"/>
    <property type="molecule type" value="Genomic_DNA"/>
</dbReference>
<dbReference type="GO" id="GO:0098552">
    <property type="term" value="C:side of membrane"/>
    <property type="evidence" value="ECO:0007669"/>
    <property type="project" value="UniProtKB-KW"/>
</dbReference>
<gene>
    <name evidence="12" type="ORF">BDY21DRAFT_282403</name>
</gene>
<keyword evidence="8 9" id="KW-0449">Lipoprotein</keyword>
<dbReference type="Pfam" id="PF03198">
    <property type="entry name" value="Glyco_hydro_72"/>
    <property type="match status" value="1"/>
</dbReference>
<organism evidence="12 13">
    <name type="scientific">Lineolata rhizophorae</name>
    <dbReference type="NCBI Taxonomy" id="578093"/>
    <lineage>
        <taxon>Eukaryota</taxon>
        <taxon>Fungi</taxon>
        <taxon>Dikarya</taxon>
        <taxon>Ascomycota</taxon>
        <taxon>Pezizomycotina</taxon>
        <taxon>Dothideomycetes</taxon>
        <taxon>Dothideomycetes incertae sedis</taxon>
        <taxon>Lineolatales</taxon>
        <taxon>Lineolataceae</taxon>
        <taxon>Lineolata</taxon>
    </lineage>
</organism>
<proteinExistence type="inferred from homology"/>
<keyword evidence="3 9" id="KW-0336">GPI-anchor</keyword>
<keyword evidence="5 9" id="KW-0472">Membrane</keyword>
<feature type="transmembrane region" description="Helical" evidence="10">
    <location>
        <begin position="517"/>
        <end position="537"/>
    </location>
</feature>
<dbReference type="GO" id="GO:0042124">
    <property type="term" value="F:1,3-beta-glucanosyltransferase activity"/>
    <property type="evidence" value="ECO:0007669"/>
    <property type="project" value="TreeGrafter"/>
</dbReference>
<evidence type="ECO:0000256" key="8">
    <source>
        <dbReference type="ARBA" id="ARBA00023288"/>
    </source>
</evidence>